<dbReference type="InterPro" id="IPR000305">
    <property type="entry name" value="GIY-YIG_endonuc"/>
</dbReference>
<protein>
    <submittedName>
        <fullName evidence="2">GIY-YIG catalytic domain</fullName>
    </submittedName>
</protein>
<dbReference type="RefSeq" id="WP_058439268.1">
    <property type="nucleotide sequence ID" value="NZ_KQ758903.1"/>
</dbReference>
<evidence type="ECO:0000313" key="2">
    <source>
        <dbReference type="EMBL" id="KTB48254.1"/>
    </source>
</evidence>
<dbReference type="Proteomes" id="UP000053947">
    <property type="component" value="Unassembled WGS sequence"/>
</dbReference>
<dbReference type="STRING" id="1217799.DEALK_10990"/>
<feature type="domain" description="GIY-YIG" evidence="1">
    <location>
        <begin position="25"/>
        <end position="110"/>
    </location>
</feature>
<dbReference type="AlphaFoldDB" id="A0A0W0GI87"/>
<proteinExistence type="predicted"/>
<keyword evidence="3" id="KW-1185">Reference proteome</keyword>
<reference evidence="2 3" key="1">
    <citation type="submission" date="2015-06" db="EMBL/GenBank/DDBJ databases">
        <title>Genome sequence of the organohalide-respiring Dehalogenimonas alkenigignens type strain (IP3-3T).</title>
        <authorList>
            <person name="Key T.A."/>
            <person name="Richmond D.P."/>
            <person name="Bowman K.S."/>
            <person name="Cho Y.-J."/>
            <person name="Chun J."/>
            <person name="da Costa M.S."/>
            <person name="Rainey F.A."/>
            <person name="Moe W.M."/>
        </authorList>
    </citation>
    <scope>NUCLEOTIDE SEQUENCE [LARGE SCALE GENOMIC DNA]</scope>
    <source>
        <strain evidence="2 3">IP3-3</strain>
    </source>
</reference>
<name>A0A0W0GI87_9CHLR</name>
<accession>A0A0W0GI87</accession>
<sequence length="150" mass="17322">MEWCKIDWKGYYSIGAVKTKAESLDDFGIYAIYETTSSAPQKLLYIGETYWQTFGKRLRQHEREWLDKVKGKLLIAFGTVTLPEGNKISQSRIFDVECSLIDEYRPPYNTIGKCGYDGRHLVIFNSGKIGTLDKIVSTDREFLKLLKKHV</sequence>
<evidence type="ECO:0000313" key="3">
    <source>
        <dbReference type="Proteomes" id="UP000053947"/>
    </source>
</evidence>
<organism evidence="2 3">
    <name type="scientific">Dehalogenimonas alkenigignens</name>
    <dbReference type="NCBI Taxonomy" id="1217799"/>
    <lineage>
        <taxon>Bacteria</taxon>
        <taxon>Bacillati</taxon>
        <taxon>Chloroflexota</taxon>
        <taxon>Dehalococcoidia</taxon>
        <taxon>Dehalococcoidales</taxon>
        <taxon>Dehalococcoidaceae</taxon>
        <taxon>Dehalogenimonas</taxon>
    </lineage>
</organism>
<gene>
    <name evidence="2" type="ORF">DEALK_10990</name>
</gene>
<comment type="caution">
    <text evidence="2">The sequence shown here is derived from an EMBL/GenBank/DDBJ whole genome shotgun (WGS) entry which is preliminary data.</text>
</comment>
<dbReference type="PROSITE" id="PS50164">
    <property type="entry name" value="GIY_YIG"/>
    <property type="match status" value="1"/>
</dbReference>
<evidence type="ECO:0000259" key="1">
    <source>
        <dbReference type="PROSITE" id="PS50164"/>
    </source>
</evidence>
<dbReference type="OrthoDB" id="2872190at2"/>
<dbReference type="EMBL" id="LFDV01000002">
    <property type="protein sequence ID" value="KTB48254.1"/>
    <property type="molecule type" value="Genomic_DNA"/>
</dbReference>